<dbReference type="AlphaFoldDB" id="A0AAV7VSE7"/>
<name>A0AAV7VSE7_PLEWA</name>
<sequence length="74" mass="9005">MFSICKTLLQDLNKTEKQLAKIEKALPTDQGHMAAWDRHRKTLNKLWDQLEKYIKKVDWWRWYIEEDKAGRMLA</sequence>
<keyword evidence="2" id="KW-1185">Reference proteome</keyword>
<dbReference type="Proteomes" id="UP001066276">
    <property type="component" value="Chromosome 2_1"/>
</dbReference>
<gene>
    <name evidence="1" type="ORF">NDU88_006799</name>
</gene>
<reference evidence="1" key="1">
    <citation type="journal article" date="2022" name="bioRxiv">
        <title>Sequencing and chromosome-scale assembly of the giantPleurodeles waltlgenome.</title>
        <authorList>
            <person name="Brown T."/>
            <person name="Elewa A."/>
            <person name="Iarovenko S."/>
            <person name="Subramanian E."/>
            <person name="Araus A.J."/>
            <person name="Petzold A."/>
            <person name="Susuki M."/>
            <person name="Suzuki K.-i.T."/>
            <person name="Hayashi T."/>
            <person name="Toyoda A."/>
            <person name="Oliveira C."/>
            <person name="Osipova E."/>
            <person name="Leigh N.D."/>
            <person name="Simon A."/>
            <person name="Yun M.H."/>
        </authorList>
    </citation>
    <scope>NUCLEOTIDE SEQUENCE</scope>
    <source>
        <strain evidence="1">20211129_DDA</strain>
        <tissue evidence="1">Liver</tissue>
    </source>
</reference>
<evidence type="ECO:0000313" key="2">
    <source>
        <dbReference type="Proteomes" id="UP001066276"/>
    </source>
</evidence>
<organism evidence="1 2">
    <name type="scientific">Pleurodeles waltl</name>
    <name type="common">Iberian ribbed newt</name>
    <dbReference type="NCBI Taxonomy" id="8319"/>
    <lineage>
        <taxon>Eukaryota</taxon>
        <taxon>Metazoa</taxon>
        <taxon>Chordata</taxon>
        <taxon>Craniata</taxon>
        <taxon>Vertebrata</taxon>
        <taxon>Euteleostomi</taxon>
        <taxon>Amphibia</taxon>
        <taxon>Batrachia</taxon>
        <taxon>Caudata</taxon>
        <taxon>Salamandroidea</taxon>
        <taxon>Salamandridae</taxon>
        <taxon>Pleurodelinae</taxon>
        <taxon>Pleurodeles</taxon>
    </lineage>
</organism>
<comment type="caution">
    <text evidence="1">The sequence shown here is derived from an EMBL/GenBank/DDBJ whole genome shotgun (WGS) entry which is preliminary data.</text>
</comment>
<accession>A0AAV7VSE7</accession>
<proteinExistence type="predicted"/>
<protein>
    <submittedName>
        <fullName evidence="1">Uncharacterized protein</fullName>
    </submittedName>
</protein>
<dbReference type="EMBL" id="JANPWB010000003">
    <property type="protein sequence ID" value="KAJ1203004.1"/>
    <property type="molecule type" value="Genomic_DNA"/>
</dbReference>
<evidence type="ECO:0000313" key="1">
    <source>
        <dbReference type="EMBL" id="KAJ1203004.1"/>
    </source>
</evidence>